<evidence type="ECO:0000256" key="2">
    <source>
        <dbReference type="ARBA" id="ARBA00022475"/>
    </source>
</evidence>
<dbReference type="Pfam" id="PF02653">
    <property type="entry name" value="BPD_transp_2"/>
    <property type="match status" value="1"/>
</dbReference>
<feature type="transmembrane region" description="Helical" evidence="6">
    <location>
        <begin position="200"/>
        <end position="221"/>
    </location>
</feature>
<dbReference type="OrthoDB" id="9814461at2"/>
<feature type="transmembrane region" description="Helical" evidence="6">
    <location>
        <begin position="275"/>
        <end position="297"/>
    </location>
</feature>
<feature type="transmembrane region" description="Helical" evidence="6">
    <location>
        <begin position="109"/>
        <end position="129"/>
    </location>
</feature>
<evidence type="ECO:0000256" key="5">
    <source>
        <dbReference type="ARBA" id="ARBA00023136"/>
    </source>
</evidence>
<dbReference type="GO" id="GO:0005886">
    <property type="term" value="C:plasma membrane"/>
    <property type="evidence" value="ECO:0007669"/>
    <property type="project" value="UniProtKB-SubCell"/>
</dbReference>
<evidence type="ECO:0000313" key="8">
    <source>
        <dbReference type="Proteomes" id="UP000032680"/>
    </source>
</evidence>
<evidence type="ECO:0000256" key="4">
    <source>
        <dbReference type="ARBA" id="ARBA00022989"/>
    </source>
</evidence>
<keyword evidence="8" id="KW-1185">Reference proteome</keyword>
<evidence type="ECO:0000256" key="3">
    <source>
        <dbReference type="ARBA" id="ARBA00022692"/>
    </source>
</evidence>
<accession>A0A0D6P938</accession>
<comment type="caution">
    <text evidence="7">The sequence shown here is derived from an EMBL/GenBank/DDBJ whole genome shotgun (WGS) entry which is preliminary data.</text>
</comment>
<feature type="transmembrane region" description="Helical" evidence="6">
    <location>
        <begin position="149"/>
        <end position="168"/>
    </location>
</feature>
<proteinExistence type="predicted"/>
<dbReference type="CDD" id="cd06581">
    <property type="entry name" value="TM_PBP1_LivM_like"/>
    <property type="match status" value="1"/>
</dbReference>
<protein>
    <submittedName>
        <fullName evidence="7">Innermembrane translocator</fullName>
    </submittedName>
</protein>
<evidence type="ECO:0000256" key="1">
    <source>
        <dbReference type="ARBA" id="ARBA00004651"/>
    </source>
</evidence>
<feature type="transmembrane region" description="Helical" evidence="6">
    <location>
        <begin position="233"/>
        <end position="263"/>
    </location>
</feature>
<name>A0A0D6P938_9PROT</name>
<dbReference type="PANTHER" id="PTHR30482:SF20">
    <property type="entry name" value="HIGH-AFFINITY BRANCHED-CHAIN AMINO ACID TRANSPORT SYSTEM PERMEASE PROTEIN LIVM"/>
    <property type="match status" value="1"/>
</dbReference>
<dbReference type="EMBL" id="BANB01000425">
    <property type="protein sequence ID" value="GAN77708.1"/>
    <property type="molecule type" value="Genomic_DNA"/>
</dbReference>
<feature type="transmembrane region" description="Helical" evidence="6">
    <location>
        <begin position="82"/>
        <end position="102"/>
    </location>
</feature>
<dbReference type="Proteomes" id="UP000032680">
    <property type="component" value="Unassembled WGS sequence"/>
</dbReference>
<comment type="subcellular location">
    <subcellularLocation>
        <location evidence="1">Cell membrane</location>
        <topology evidence="1">Multi-pass membrane protein</topology>
    </subcellularLocation>
</comment>
<keyword evidence="2" id="KW-1003">Cell membrane</keyword>
<dbReference type="InterPro" id="IPR001851">
    <property type="entry name" value="ABC_transp_permease"/>
</dbReference>
<dbReference type="InterPro" id="IPR043428">
    <property type="entry name" value="LivM-like"/>
</dbReference>
<feature type="transmembrane region" description="Helical" evidence="6">
    <location>
        <begin position="56"/>
        <end position="76"/>
    </location>
</feature>
<organism evidence="7 8">
    <name type="scientific">Acidisphaera rubrifaciens HS-AP3</name>
    <dbReference type="NCBI Taxonomy" id="1231350"/>
    <lineage>
        <taxon>Bacteria</taxon>
        <taxon>Pseudomonadati</taxon>
        <taxon>Pseudomonadota</taxon>
        <taxon>Alphaproteobacteria</taxon>
        <taxon>Acetobacterales</taxon>
        <taxon>Acetobacteraceae</taxon>
        <taxon>Acidisphaera</taxon>
    </lineage>
</organism>
<evidence type="ECO:0000313" key="7">
    <source>
        <dbReference type="EMBL" id="GAN77708.1"/>
    </source>
</evidence>
<keyword evidence="4 6" id="KW-1133">Transmembrane helix</keyword>
<evidence type="ECO:0000256" key="6">
    <source>
        <dbReference type="SAM" id="Phobius"/>
    </source>
</evidence>
<sequence>MGRGWRELCLIVLPTVAIAAWAPNLYGNVLLLFNFVLYITLAQGMNAIYGFTGYLPFGYVGFFGAGAYGFAIAAMAGVHPAAALAVAGGAGIALGLILTPLLRLSGAYFAIANLAAAQAVYQVVANPALAPITKGPYGVSLSAVFAPRASYLVAVALMGATMAAIVWLRNGRFGLALMALRDDPVSAASAGVNIVRARTIAWLLSALVASLAGGAFAWQISVFYPETAFDMSISIFAIVFTLFGGAGTLLGPLIGVLLLYGVYNWIGIAVPQYFQLIYGALIVVLVLFLPNGLVSLLTQRGIRVP</sequence>
<reference evidence="7 8" key="1">
    <citation type="submission" date="2012-11" db="EMBL/GenBank/DDBJ databases">
        <title>Whole genome sequence of Acidisphaera rubrifaciens HS-AP3.</title>
        <authorList>
            <person name="Azuma Y."/>
            <person name="Higashiura N."/>
            <person name="Hirakawa H."/>
            <person name="Matsushita K."/>
        </authorList>
    </citation>
    <scope>NUCLEOTIDE SEQUENCE [LARGE SCALE GENOMIC DNA]</scope>
    <source>
        <strain evidence="7 8">HS-AP3</strain>
    </source>
</reference>
<gene>
    <name evidence="7" type="ORF">Asru_0425_13</name>
</gene>
<dbReference type="AlphaFoldDB" id="A0A0D6P938"/>
<keyword evidence="5 6" id="KW-0472">Membrane</keyword>
<dbReference type="GO" id="GO:0015658">
    <property type="term" value="F:branched-chain amino acid transmembrane transporter activity"/>
    <property type="evidence" value="ECO:0007669"/>
    <property type="project" value="InterPro"/>
</dbReference>
<keyword evidence="3 6" id="KW-0812">Transmembrane</keyword>
<dbReference type="PANTHER" id="PTHR30482">
    <property type="entry name" value="HIGH-AFFINITY BRANCHED-CHAIN AMINO ACID TRANSPORT SYSTEM PERMEASE"/>
    <property type="match status" value="1"/>
</dbReference>
<dbReference type="RefSeq" id="WP_048861910.1">
    <property type="nucleotide sequence ID" value="NZ_BANB01000425.1"/>
</dbReference>